<evidence type="ECO:0000256" key="3">
    <source>
        <dbReference type="ARBA" id="ARBA00022801"/>
    </source>
</evidence>
<dbReference type="Proteomes" id="UP000266861">
    <property type="component" value="Unassembled WGS sequence"/>
</dbReference>
<evidence type="ECO:0000313" key="7">
    <source>
        <dbReference type="Proteomes" id="UP000266861"/>
    </source>
</evidence>
<evidence type="ECO:0000256" key="4">
    <source>
        <dbReference type="ARBA" id="ARBA00023134"/>
    </source>
</evidence>
<gene>
    <name evidence="6" type="ORF">Glove_227g149</name>
</gene>
<evidence type="ECO:0000256" key="5">
    <source>
        <dbReference type="RuleBase" id="RU365059"/>
    </source>
</evidence>
<comment type="caution">
    <text evidence="6">The sequence shown here is derived from an EMBL/GenBank/DDBJ whole genome shotgun (WGS) entry which is preliminary data.</text>
</comment>
<accession>A0A397IEJ0</accession>
<reference evidence="6 7" key="1">
    <citation type="submission" date="2018-08" db="EMBL/GenBank/DDBJ databases">
        <title>Genome and evolution of the arbuscular mycorrhizal fungus Diversispora epigaea (formerly Glomus versiforme) and its bacterial endosymbionts.</title>
        <authorList>
            <person name="Sun X."/>
            <person name="Fei Z."/>
            <person name="Harrison M."/>
        </authorList>
    </citation>
    <scope>NUCLEOTIDE SEQUENCE [LARGE SCALE GENOMIC DNA]</scope>
    <source>
        <strain evidence="6 7">IT104</strain>
    </source>
</reference>
<dbReference type="InterPro" id="IPR027417">
    <property type="entry name" value="P-loop_NTPase"/>
</dbReference>
<dbReference type="OrthoDB" id="5839at2759"/>
<dbReference type="CDD" id="cd17871">
    <property type="entry name" value="GPN2"/>
    <property type="match status" value="1"/>
</dbReference>
<dbReference type="PANTHER" id="PTHR21231:SF3">
    <property type="entry name" value="GPN-LOOP GTPASE 2"/>
    <property type="match status" value="1"/>
</dbReference>
<dbReference type="AlphaFoldDB" id="A0A397IEJ0"/>
<comment type="subunit">
    <text evidence="5">Binds to RNA polymerase II (RNAPII).</text>
</comment>
<name>A0A397IEJ0_9GLOM</name>
<dbReference type="STRING" id="1348612.A0A397IEJ0"/>
<dbReference type="GO" id="GO:0003924">
    <property type="term" value="F:GTPase activity"/>
    <property type="evidence" value="ECO:0007669"/>
    <property type="project" value="TreeGrafter"/>
</dbReference>
<dbReference type="EMBL" id="PQFF01000210">
    <property type="protein sequence ID" value="RHZ74165.1"/>
    <property type="molecule type" value="Genomic_DNA"/>
</dbReference>
<protein>
    <recommendedName>
        <fullName evidence="5">GPN-loop GTPase 2</fullName>
    </recommendedName>
</protein>
<evidence type="ECO:0000256" key="2">
    <source>
        <dbReference type="ARBA" id="ARBA00022741"/>
    </source>
</evidence>
<dbReference type="FunFam" id="3.40.50.300:FF:000338">
    <property type="entry name" value="GPN-loop GTPase 2"/>
    <property type="match status" value="1"/>
</dbReference>
<keyword evidence="3 5" id="KW-0378">Hydrolase</keyword>
<proteinExistence type="inferred from homology"/>
<evidence type="ECO:0000256" key="1">
    <source>
        <dbReference type="ARBA" id="ARBA00005290"/>
    </source>
</evidence>
<dbReference type="InterPro" id="IPR004130">
    <property type="entry name" value="Gpn"/>
</dbReference>
<evidence type="ECO:0000313" key="6">
    <source>
        <dbReference type="EMBL" id="RHZ74165.1"/>
    </source>
</evidence>
<dbReference type="PANTHER" id="PTHR21231">
    <property type="entry name" value="XPA-BINDING PROTEIN 1-RELATED"/>
    <property type="match status" value="1"/>
</dbReference>
<keyword evidence="7" id="KW-1185">Reference proteome</keyword>
<sequence length="307" mass="35084">MPFGQIVIGPPGSGKTTYCHGIQQFLGGVERNVSVVNLDPANDHLPYQCAINIAELISLQDAMEELKLGPNGAMMYCIEFLEKNFDWLEEKLKALGESYILFDFPGQVELFTHHNSVKVIIEKLQKLSYQLVTVHLVDAHYCTDPTKYISVLLLSLKTMIQIELPHINVLSKIDLMESYGNLAFNLDFYTEVQDLSYLLQHLDEDPLTRRFKELNRALCELIEDFSLVGFHTLCIENKQSVMKLMQAIDKANGYIFGGLTQGNESIMMAAIGGNSTYCDIMDVQERWLDHKDLWDEFEQQEENQMNE</sequence>
<comment type="function">
    <text evidence="5">Small GTPase required for proper localization of RNA polymerase II and III (RNAPII and RNAPIII). May act at an RNAP assembly step prior to nuclear import.</text>
</comment>
<dbReference type="GO" id="GO:0005737">
    <property type="term" value="C:cytoplasm"/>
    <property type="evidence" value="ECO:0007669"/>
    <property type="project" value="TreeGrafter"/>
</dbReference>
<dbReference type="Gene3D" id="3.40.50.300">
    <property type="entry name" value="P-loop containing nucleotide triphosphate hydrolases"/>
    <property type="match status" value="1"/>
</dbReference>
<dbReference type="InterPro" id="IPR030231">
    <property type="entry name" value="Gpn2"/>
</dbReference>
<dbReference type="GO" id="GO:0005525">
    <property type="term" value="F:GTP binding"/>
    <property type="evidence" value="ECO:0007669"/>
    <property type="project" value="UniProtKB-KW"/>
</dbReference>
<comment type="similarity">
    <text evidence="1 5">Belongs to the GPN-loop GTPase family.</text>
</comment>
<keyword evidence="4 5" id="KW-0342">GTP-binding</keyword>
<organism evidence="6 7">
    <name type="scientific">Diversispora epigaea</name>
    <dbReference type="NCBI Taxonomy" id="1348612"/>
    <lineage>
        <taxon>Eukaryota</taxon>
        <taxon>Fungi</taxon>
        <taxon>Fungi incertae sedis</taxon>
        <taxon>Mucoromycota</taxon>
        <taxon>Glomeromycotina</taxon>
        <taxon>Glomeromycetes</taxon>
        <taxon>Diversisporales</taxon>
        <taxon>Diversisporaceae</taxon>
        <taxon>Diversispora</taxon>
    </lineage>
</organism>
<keyword evidence="2 5" id="KW-0547">Nucleotide-binding</keyword>
<dbReference type="SUPFAM" id="SSF52540">
    <property type="entry name" value="P-loop containing nucleoside triphosphate hydrolases"/>
    <property type="match status" value="1"/>
</dbReference>
<dbReference type="Pfam" id="PF03029">
    <property type="entry name" value="ATP_bind_1"/>
    <property type="match status" value="1"/>
</dbReference>